<dbReference type="OrthoDB" id="1775746at2"/>
<proteinExistence type="predicted"/>
<organism evidence="2 3">
    <name type="scientific">Alkalibaculum bacchi</name>
    <dbReference type="NCBI Taxonomy" id="645887"/>
    <lineage>
        <taxon>Bacteria</taxon>
        <taxon>Bacillati</taxon>
        <taxon>Bacillota</taxon>
        <taxon>Clostridia</taxon>
        <taxon>Eubacteriales</taxon>
        <taxon>Eubacteriaceae</taxon>
        <taxon>Alkalibaculum</taxon>
    </lineage>
</organism>
<dbReference type="EMBL" id="QNRX01000019">
    <property type="protein sequence ID" value="RBP59328.1"/>
    <property type="molecule type" value="Genomic_DNA"/>
</dbReference>
<reference evidence="2 3" key="1">
    <citation type="submission" date="2018-06" db="EMBL/GenBank/DDBJ databases">
        <title>Genomic Encyclopedia of Type Strains, Phase IV (KMG-IV): sequencing the most valuable type-strain genomes for metagenomic binning, comparative biology and taxonomic classification.</title>
        <authorList>
            <person name="Goeker M."/>
        </authorList>
    </citation>
    <scope>NUCLEOTIDE SEQUENCE [LARGE SCALE GENOMIC DNA]</scope>
    <source>
        <strain evidence="2 3">DSM 22112</strain>
    </source>
</reference>
<dbReference type="AlphaFoldDB" id="A0A366I1K2"/>
<sequence>MGSPSVILTSQFTVPTAKSFTKYVSYMTRKDALLEKEESLSNEEQQELKRIENTLETFKVEKGKSYRTLNNKKDLTTKEQEANNILKEKDSFSDVSDYEKYIRYMTRQYALEKKNKLTVEEQKVLKVVKKKLSDIVKEEVKEEVKEQDVKLGVFSINKEIMTVEDIKDANKIISNAEKNGSVFYQDVISFDREFLEKEGIYNSKTNELDEEKIQYASRQMMKQMFKDENIENGYWFASIHRNTKHIHIHYGTVEYYNTRPLRIIETEDGEEYLAPKGKRKQSTIDNMKSTFANALIDRTSELSRISELRNTLVQDIKETYSRDKKAIQQTTLFNEIYNELPSNKKYWQYGSKKISDNTREKIDRLTDLLMNDNEDYKEYIRNIKEEDKYRKELFGDSKRDEKNYANNKVDEIHKRLGNSLLKEMKNKDNNVKRNRSIYRHGTGGEEKRLQQYETFNKPIIKRKDIYRIKCALSDDYDKYRAERDYEYIQQKIAWEQQKNEL</sequence>
<dbReference type="RefSeq" id="WP_113921541.1">
    <property type="nucleotide sequence ID" value="NZ_QNRX01000019.1"/>
</dbReference>
<protein>
    <submittedName>
        <fullName evidence="2">Uncharacterized protein</fullName>
    </submittedName>
</protein>
<dbReference type="NCBIfam" id="NF041498">
    <property type="entry name" value="MobP2"/>
    <property type="match status" value="1"/>
</dbReference>
<feature type="coiled-coil region" evidence="1">
    <location>
        <begin position="34"/>
        <end position="61"/>
    </location>
</feature>
<evidence type="ECO:0000313" key="2">
    <source>
        <dbReference type="EMBL" id="RBP59328.1"/>
    </source>
</evidence>
<gene>
    <name evidence="2" type="ORF">DES36_11953</name>
</gene>
<keyword evidence="1" id="KW-0175">Coiled coil</keyword>
<keyword evidence="3" id="KW-1185">Reference proteome</keyword>
<comment type="caution">
    <text evidence="2">The sequence shown here is derived from an EMBL/GenBank/DDBJ whole genome shotgun (WGS) entry which is preliminary data.</text>
</comment>
<dbReference type="InterPro" id="IPR041073">
    <property type="entry name" value="MobL"/>
</dbReference>
<evidence type="ECO:0000256" key="1">
    <source>
        <dbReference type="SAM" id="Coils"/>
    </source>
</evidence>
<dbReference type="Pfam" id="PF18555">
    <property type="entry name" value="MobL"/>
    <property type="match status" value="1"/>
</dbReference>
<accession>A0A366I1K2</accession>
<dbReference type="Proteomes" id="UP000253490">
    <property type="component" value="Unassembled WGS sequence"/>
</dbReference>
<dbReference type="InterPro" id="IPR048101">
    <property type="entry name" value="MobP2"/>
</dbReference>
<evidence type="ECO:0000313" key="3">
    <source>
        <dbReference type="Proteomes" id="UP000253490"/>
    </source>
</evidence>
<name>A0A366I1K2_9FIRM</name>